<sequence length="207" mass="23785">MKTKKGFTLLELLIVMAILGILFVLLLRTYNWIATMVFRVQQEKEVSQEILQISQLIQNYSDRNTIDYPKYFEQSSGGLVDTQWITEVLYLSGQDGQISFFSSGNCEDPALEYTLTGAWSGCSLYMITNDRTIELINPKKIAISDVLFKIIPFASQQQYLTSDTLCATGDYLHCINSPGFRMIFKAYSPNYWTQWATHVSIPFQQFF</sequence>
<dbReference type="PROSITE" id="PS00409">
    <property type="entry name" value="PROKAR_NTER_METHYL"/>
    <property type="match status" value="1"/>
</dbReference>
<keyword evidence="1" id="KW-0812">Transmembrane</keyword>
<gene>
    <name evidence="2" type="ORF">ACD_80C00015G0001</name>
</gene>
<organism evidence="2">
    <name type="scientific">uncultured bacterium</name>
    <name type="common">gcode 4</name>
    <dbReference type="NCBI Taxonomy" id="1234023"/>
    <lineage>
        <taxon>Bacteria</taxon>
        <taxon>environmental samples</taxon>
    </lineage>
</organism>
<proteinExistence type="predicted"/>
<name>K1X5S0_9BACT</name>
<dbReference type="InterPro" id="IPR012902">
    <property type="entry name" value="N_methyl_site"/>
</dbReference>
<dbReference type="InterPro" id="IPR045584">
    <property type="entry name" value="Pilin-like"/>
</dbReference>
<reference evidence="2" key="1">
    <citation type="journal article" date="2012" name="Science">
        <title>Fermentation, hydrogen, and sulfur metabolism in multiple uncultivated bacterial phyla.</title>
        <authorList>
            <person name="Wrighton K.C."/>
            <person name="Thomas B.C."/>
            <person name="Sharon I."/>
            <person name="Miller C.S."/>
            <person name="Castelle C.J."/>
            <person name="VerBerkmoes N.C."/>
            <person name="Wilkins M.J."/>
            <person name="Hettich R.L."/>
            <person name="Lipton M.S."/>
            <person name="Williams K.H."/>
            <person name="Long P.E."/>
            <person name="Banfield J.F."/>
        </authorList>
    </citation>
    <scope>NUCLEOTIDE SEQUENCE [LARGE SCALE GENOMIC DNA]</scope>
</reference>
<evidence type="ECO:0000313" key="2">
    <source>
        <dbReference type="EMBL" id="EKD25570.1"/>
    </source>
</evidence>
<dbReference type="AlphaFoldDB" id="K1X5S0"/>
<evidence type="ECO:0008006" key="3">
    <source>
        <dbReference type="Google" id="ProtNLM"/>
    </source>
</evidence>
<dbReference type="NCBIfam" id="TIGR02532">
    <property type="entry name" value="IV_pilin_GFxxxE"/>
    <property type="match status" value="1"/>
</dbReference>
<dbReference type="SUPFAM" id="SSF54523">
    <property type="entry name" value="Pili subunits"/>
    <property type="match status" value="1"/>
</dbReference>
<keyword evidence="1" id="KW-0472">Membrane</keyword>
<accession>K1X5S0</accession>
<dbReference type="Gene3D" id="3.30.700.10">
    <property type="entry name" value="Glycoprotein, Type 4 Pilin"/>
    <property type="match status" value="1"/>
</dbReference>
<protein>
    <recommendedName>
        <fullName evidence="3">Prepilin-type N-terminal cleavage/methylation domain-containing protein</fullName>
    </recommendedName>
</protein>
<feature type="transmembrane region" description="Helical" evidence="1">
    <location>
        <begin position="12"/>
        <end position="33"/>
    </location>
</feature>
<comment type="caution">
    <text evidence="2">The sequence shown here is derived from an EMBL/GenBank/DDBJ whole genome shotgun (WGS) entry which is preliminary data.</text>
</comment>
<dbReference type="Pfam" id="PF07963">
    <property type="entry name" value="N_methyl"/>
    <property type="match status" value="1"/>
</dbReference>
<dbReference type="EMBL" id="AMFJ01036022">
    <property type="protein sequence ID" value="EKD25570.1"/>
    <property type="molecule type" value="Genomic_DNA"/>
</dbReference>
<keyword evidence="1" id="KW-1133">Transmembrane helix</keyword>
<evidence type="ECO:0000256" key="1">
    <source>
        <dbReference type="SAM" id="Phobius"/>
    </source>
</evidence>